<reference evidence="1" key="1">
    <citation type="submission" date="2014-09" db="EMBL/GenBank/DDBJ databases">
        <authorList>
            <person name="Magalhaes I.L.F."/>
            <person name="Oliveira U."/>
            <person name="Santos F.R."/>
            <person name="Vidigal T.H.D.A."/>
            <person name="Brescovit A.D."/>
            <person name="Santos A.J."/>
        </authorList>
    </citation>
    <scope>NUCLEOTIDE SEQUENCE</scope>
    <source>
        <tissue evidence="1">Shoot tissue taken approximately 20 cm above the soil surface</tissue>
    </source>
</reference>
<accession>A0A0A9SS83</accession>
<protein>
    <submittedName>
        <fullName evidence="1">Uncharacterized protein</fullName>
    </submittedName>
</protein>
<proteinExistence type="predicted"/>
<name>A0A0A9SS83_ARUDO</name>
<organism evidence="1">
    <name type="scientific">Arundo donax</name>
    <name type="common">Giant reed</name>
    <name type="synonym">Donax arundinaceus</name>
    <dbReference type="NCBI Taxonomy" id="35708"/>
    <lineage>
        <taxon>Eukaryota</taxon>
        <taxon>Viridiplantae</taxon>
        <taxon>Streptophyta</taxon>
        <taxon>Embryophyta</taxon>
        <taxon>Tracheophyta</taxon>
        <taxon>Spermatophyta</taxon>
        <taxon>Magnoliopsida</taxon>
        <taxon>Liliopsida</taxon>
        <taxon>Poales</taxon>
        <taxon>Poaceae</taxon>
        <taxon>PACMAD clade</taxon>
        <taxon>Arundinoideae</taxon>
        <taxon>Arundineae</taxon>
        <taxon>Arundo</taxon>
    </lineage>
</organism>
<dbReference type="AlphaFoldDB" id="A0A0A9SS83"/>
<evidence type="ECO:0000313" key="1">
    <source>
        <dbReference type="EMBL" id="JAD71368.1"/>
    </source>
</evidence>
<sequence>MDIVKNSVTSLLSHLNL</sequence>
<dbReference type="EMBL" id="GBRH01226527">
    <property type="protein sequence ID" value="JAD71368.1"/>
    <property type="molecule type" value="Transcribed_RNA"/>
</dbReference>
<reference evidence="1" key="2">
    <citation type="journal article" date="2015" name="Data Brief">
        <title>Shoot transcriptome of the giant reed, Arundo donax.</title>
        <authorList>
            <person name="Barrero R.A."/>
            <person name="Guerrero F.D."/>
            <person name="Moolhuijzen P."/>
            <person name="Goolsby J.A."/>
            <person name="Tidwell J."/>
            <person name="Bellgard S.E."/>
            <person name="Bellgard M.I."/>
        </authorList>
    </citation>
    <scope>NUCLEOTIDE SEQUENCE</scope>
    <source>
        <tissue evidence="1">Shoot tissue taken approximately 20 cm above the soil surface</tissue>
    </source>
</reference>